<feature type="compositionally biased region" description="Basic and acidic residues" evidence="1">
    <location>
        <begin position="299"/>
        <end position="313"/>
    </location>
</feature>
<feature type="transmembrane region" description="Helical" evidence="2">
    <location>
        <begin position="586"/>
        <end position="606"/>
    </location>
</feature>
<evidence type="ECO:0000256" key="2">
    <source>
        <dbReference type="SAM" id="Phobius"/>
    </source>
</evidence>
<gene>
    <name evidence="3" type="ORF">CPELLU_LOCUS5436</name>
</gene>
<feature type="region of interest" description="Disordered" evidence="1">
    <location>
        <begin position="296"/>
        <end position="323"/>
    </location>
</feature>
<keyword evidence="2" id="KW-1133">Transmembrane helix</keyword>
<dbReference type="InterPro" id="IPR013945">
    <property type="entry name" value="Pkr1"/>
</dbReference>
<proteinExistence type="predicted"/>
<dbReference type="Pfam" id="PF08636">
    <property type="entry name" value="Pkr1"/>
    <property type="match status" value="1"/>
</dbReference>
<keyword evidence="2" id="KW-0472">Membrane</keyword>
<dbReference type="GO" id="GO:0070072">
    <property type="term" value="P:vacuolar proton-transporting V-type ATPase complex assembly"/>
    <property type="evidence" value="ECO:0007669"/>
    <property type="project" value="InterPro"/>
</dbReference>
<feature type="compositionally biased region" description="Basic and acidic residues" evidence="1">
    <location>
        <begin position="157"/>
        <end position="179"/>
    </location>
</feature>
<keyword evidence="4" id="KW-1185">Reference proteome</keyword>
<reference evidence="3" key="1">
    <citation type="submission" date="2021-06" db="EMBL/GenBank/DDBJ databases">
        <authorList>
            <person name="Kallberg Y."/>
            <person name="Tangrot J."/>
            <person name="Rosling A."/>
        </authorList>
    </citation>
    <scope>NUCLEOTIDE SEQUENCE</scope>
    <source>
        <strain evidence="3">FL966</strain>
    </source>
</reference>
<feature type="compositionally biased region" description="Polar residues" evidence="1">
    <location>
        <begin position="1"/>
        <end position="10"/>
    </location>
</feature>
<evidence type="ECO:0000313" key="3">
    <source>
        <dbReference type="EMBL" id="CAG8566149.1"/>
    </source>
</evidence>
<dbReference type="AlphaFoldDB" id="A0A9N9BHM2"/>
<dbReference type="OrthoDB" id="9626941at2759"/>
<evidence type="ECO:0000313" key="4">
    <source>
        <dbReference type="Proteomes" id="UP000789759"/>
    </source>
</evidence>
<comment type="caution">
    <text evidence="3">The sequence shown here is derived from an EMBL/GenBank/DDBJ whole genome shotgun (WGS) entry which is preliminary data.</text>
</comment>
<keyword evidence="2" id="KW-0812">Transmembrane</keyword>
<dbReference type="EMBL" id="CAJVQA010003092">
    <property type="protein sequence ID" value="CAG8566149.1"/>
    <property type="molecule type" value="Genomic_DNA"/>
</dbReference>
<feature type="region of interest" description="Disordered" evidence="1">
    <location>
        <begin position="1"/>
        <end position="30"/>
    </location>
</feature>
<protein>
    <submittedName>
        <fullName evidence="3">5509_t:CDS:1</fullName>
    </submittedName>
</protein>
<accession>A0A9N9BHM2</accession>
<feature type="region of interest" description="Disordered" evidence="1">
    <location>
        <begin position="157"/>
        <end position="180"/>
    </location>
</feature>
<evidence type="ECO:0000256" key="1">
    <source>
        <dbReference type="SAM" id="MobiDB-lite"/>
    </source>
</evidence>
<dbReference type="Proteomes" id="UP000789759">
    <property type="component" value="Unassembled WGS sequence"/>
</dbReference>
<sequence length="651" mass="73779">MAQNQDFSTVTHEESREELEVGENEGSNTTINLEEKVELDEFIANHAAEHLVNSKTTVQDKQTRLITSSEINITNEILSDQTLETTVSKETKDFIGNNISVHMVEVEKILGDGKDLTTKETAFSKNTITPIGDVHLTQFDDNDDELIDRQYDFMRTEEKKSHDSEEYIDNPRDSVKNEENVSLDDEDIYNSHENIPHNSTKNEEKASLDKDIDILHDSMKTEGNVSLDDKEDVYSLHDNIPHASIKNGEKVSFDIPHDLIKIEEKVSLDYEVEIYSPHNNISHDSIKNVEDVSLDEDIDSPHDSVKTKEKLSLEGESDDGPYYSAKIDEKVSLDNDDVESSAPSTPQGEENILATISKVAPELKQVLDTWNGELSRYKNSKDRTDTLGKDTDSDKLLQGQITYVKEDVIEEEKKHDVRDEDNFISDVQSLSSKRTKDVLDKDLDSDKFLQGETVYVKENVIEEERRNMKDKDDFMSDIQSSPYKRIKNVLGKNSDLDKLSQDAITYVKKDIIEEDKHNVKYGENFISSDLQSSPSKRIKIEVNLNEKSDDNVSNAQSLLQPTSSTPSSVFLDVVESMFVPGFNRNVVLAIDLVFLMLLMIEGVLAVMTDYNVYVLVHMGITLALFIALQLFLAEAYRAQVEEVGLIAKKEE</sequence>
<feature type="transmembrane region" description="Helical" evidence="2">
    <location>
        <begin position="612"/>
        <end position="632"/>
    </location>
</feature>
<organism evidence="3 4">
    <name type="scientific">Cetraspora pellucida</name>
    <dbReference type="NCBI Taxonomy" id="1433469"/>
    <lineage>
        <taxon>Eukaryota</taxon>
        <taxon>Fungi</taxon>
        <taxon>Fungi incertae sedis</taxon>
        <taxon>Mucoromycota</taxon>
        <taxon>Glomeromycotina</taxon>
        <taxon>Glomeromycetes</taxon>
        <taxon>Diversisporales</taxon>
        <taxon>Gigasporaceae</taxon>
        <taxon>Cetraspora</taxon>
    </lineage>
</organism>
<name>A0A9N9BHM2_9GLOM</name>